<reference evidence="1 2" key="1">
    <citation type="journal article" date="2020" name="Nature">
        <title>Six reference-quality genomes reveal evolution of bat adaptations.</title>
        <authorList>
            <person name="Jebb D."/>
            <person name="Huang Z."/>
            <person name="Pippel M."/>
            <person name="Hughes G.M."/>
            <person name="Lavrichenko K."/>
            <person name="Devanna P."/>
            <person name="Winkler S."/>
            <person name="Jermiin L.S."/>
            <person name="Skirmuntt E.C."/>
            <person name="Katzourakis A."/>
            <person name="Burkitt-Gray L."/>
            <person name="Ray D.A."/>
            <person name="Sullivan K.A.M."/>
            <person name="Roscito J.G."/>
            <person name="Kirilenko B.M."/>
            <person name="Davalos L.M."/>
            <person name="Corthals A.P."/>
            <person name="Power M.L."/>
            <person name="Jones G."/>
            <person name="Ransome R.D."/>
            <person name="Dechmann D.K.N."/>
            <person name="Locatelli A.G."/>
            <person name="Puechmaille S.J."/>
            <person name="Fedrigo O."/>
            <person name="Jarvis E.D."/>
            <person name="Hiller M."/>
            <person name="Vernes S.C."/>
            <person name="Myers E.W."/>
            <person name="Teeling E.C."/>
        </authorList>
    </citation>
    <scope>NUCLEOTIDE SEQUENCE [LARGE SCALE GENOMIC DNA]</scope>
    <source>
        <strain evidence="1">Bat1K_MPI-CBG_1</strain>
    </source>
</reference>
<accession>A0A833YK08</accession>
<dbReference type="AlphaFoldDB" id="A0A833YK08"/>
<protein>
    <submittedName>
        <fullName evidence="1">Uncharacterized protein</fullName>
    </submittedName>
</protein>
<gene>
    <name evidence="1" type="ORF">HJG60_009201</name>
</gene>
<proteinExistence type="predicted"/>
<evidence type="ECO:0000313" key="2">
    <source>
        <dbReference type="Proteomes" id="UP000664940"/>
    </source>
</evidence>
<dbReference type="Proteomes" id="UP000664940">
    <property type="component" value="Unassembled WGS sequence"/>
</dbReference>
<name>A0A833YK08_9CHIR</name>
<dbReference type="EMBL" id="JABVXQ010000014">
    <property type="protein sequence ID" value="KAF6078357.1"/>
    <property type="molecule type" value="Genomic_DNA"/>
</dbReference>
<organism evidence="1 2">
    <name type="scientific">Phyllostomus discolor</name>
    <name type="common">pale spear-nosed bat</name>
    <dbReference type="NCBI Taxonomy" id="89673"/>
    <lineage>
        <taxon>Eukaryota</taxon>
        <taxon>Metazoa</taxon>
        <taxon>Chordata</taxon>
        <taxon>Craniata</taxon>
        <taxon>Vertebrata</taxon>
        <taxon>Euteleostomi</taxon>
        <taxon>Mammalia</taxon>
        <taxon>Eutheria</taxon>
        <taxon>Laurasiatheria</taxon>
        <taxon>Chiroptera</taxon>
        <taxon>Yangochiroptera</taxon>
        <taxon>Phyllostomidae</taxon>
        <taxon>Phyllostominae</taxon>
        <taxon>Phyllostomus</taxon>
    </lineage>
</organism>
<evidence type="ECO:0000313" key="1">
    <source>
        <dbReference type="EMBL" id="KAF6078357.1"/>
    </source>
</evidence>
<sequence>MKDPPPSLLCFEPSIVALTLKSKLYKGPRAWAVWPNPYRASAPAHPLPTHPRPPPCRPECSLLHLYACCPLGRKCSPLPLSPALLQLILGDLCTSSSRKPSLTAPQAEGAAPSLCSHITHAFPVSFLTSL</sequence>
<comment type="caution">
    <text evidence="1">The sequence shown here is derived from an EMBL/GenBank/DDBJ whole genome shotgun (WGS) entry which is preliminary data.</text>
</comment>